<accession>A0A5P4S7H4</accession>
<dbReference type="Pfam" id="PF19040">
    <property type="entry name" value="SGNH"/>
    <property type="match status" value="1"/>
</dbReference>
<feature type="domain" description="Acyltransferase 3" evidence="2">
    <location>
        <begin position="6"/>
        <end position="321"/>
    </location>
</feature>
<dbReference type="EMBL" id="MK463647">
    <property type="protein sequence ID" value="QFC17925.1"/>
    <property type="molecule type" value="Genomic_DNA"/>
</dbReference>
<protein>
    <submittedName>
        <fullName evidence="4">O-antigen acetylase</fullName>
    </submittedName>
</protein>
<sequence length="622" mass="72058">MNKYKYNIDGLRAISVLLVLFYHVKLPLFSGGFIGVDVFFVISGFLITKIIYPKIKSGTFSYYDFYNKRIKRILPIFYLVLFSTIIAGYFILLPSDYILLLKSSLYSSFFAANIFTILETSGYFNAGTETMPLLHIWSLSVEEQFYFIWPVALYFLYKFNQKRKIVFLLILGLLSFFFAEFYNDTKLSYFLLPTRAGELMLGGIIAIWSPSVNFKKSNKEIFTLLGILTIFICSLYITKSTPFPGLWSLIPCFAALLILVFAEGTVISRVLLENKLSVHLGRLSYGMYLWHWPIVAYVTYLGVDFEFEVQVLILLTTYLAALFSYHLVENPIRYSNLNWNSSYKMLLLLPMSTIALLYVITWKFDGFEHRFTQQELSPLSNINDLSYFRGGVCFLSNDYPSFGLNYNKEICNKLSKDRKNVLLLGDSHSAHLYYGLNKVFSNTVNIIQANTSGCKVNIDAKSPSRCKELYSYIFDDYLIKNKNEIKEVWLASRWDIDDYNKVIKAIEKVKSINSNIKIVVFGPVPEYEYDLPKLMALDNIYKKTLVVKFLRKKPNEVDEYFSKKFNNVREGVSYISLYKLLCFNNKCSYVTPSGEPIHFDYGHLTKFGSLYLAEKIKTQYVN</sequence>
<feature type="transmembrane region" description="Helical" evidence="1">
    <location>
        <begin position="346"/>
        <end position="364"/>
    </location>
</feature>
<feature type="transmembrane region" description="Helical" evidence="1">
    <location>
        <begin position="309"/>
        <end position="325"/>
    </location>
</feature>
<feature type="domain" description="SGNH" evidence="3">
    <location>
        <begin position="408"/>
        <end position="616"/>
    </location>
</feature>
<dbReference type="GO" id="GO:0009103">
    <property type="term" value="P:lipopolysaccharide biosynthetic process"/>
    <property type="evidence" value="ECO:0007669"/>
    <property type="project" value="TreeGrafter"/>
</dbReference>
<keyword evidence="1" id="KW-1133">Transmembrane helix</keyword>
<dbReference type="Pfam" id="PF01757">
    <property type="entry name" value="Acyl_transf_3"/>
    <property type="match status" value="1"/>
</dbReference>
<evidence type="ECO:0000256" key="1">
    <source>
        <dbReference type="SAM" id="Phobius"/>
    </source>
</evidence>
<feature type="transmembrane region" description="Helical" evidence="1">
    <location>
        <begin position="165"/>
        <end position="182"/>
    </location>
</feature>
<reference evidence="4" key="1">
    <citation type="journal article" date="2019" name="Int. J. Food Microbiol.">
        <title>Developing a novel molecular serotyping system based on capsular polysaccharide synthesis gene clusters of Vibrio parahaemolyticus.</title>
        <authorList>
            <person name="Pang Y."/>
            <person name="Guo X."/>
            <person name="Tian X."/>
            <person name="Liu F."/>
            <person name="Wang L."/>
            <person name="Wu J."/>
            <person name="Zhang S."/>
            <person name="Li S."/>
            <person name="Liu B."/>
        </authorList>
    </citation>
    <scope>NUCLEOTIDE SEQUENCE</scope>
    <source>
        <strain evidence="4">G3508</strain>
    </source>
</reference>
<dbReference type="GO" id="GO:0016020">
    <property type="term" value="C:membrane"/>
    <property type="evidence" value="ECO:0007669"/>
    <property type="project" value="TreeGrafter"/>
</dbReference>
<dbReference type="InterPro" id="IPR050879">
    <property type="entry name" value="Acyltransferase_3"/>
</dbReference>
<evidence type="ECO:0000313" key="4">
    <source>
        <dbReference type="EMBL" id="QFC17925.1"/>
    </source>
</evidence>
<gene>
    <name evidence="4" type="primary">oafA</name>
</gene>
<keyword evidence="1" id="KW-0812">Transmembrane</keyword>
<dbReference type="InterPro" id="IPR002656">
    <property type="entry name" value="Acyl_transf_3_dom"/>
</dbReference>
<feature type="transmembrane region" description="Helical" evidence="1">
    <location>
        <begin position="283"/>
        <end position="303"/>
    </location>
</feature>
<dbReference type="AlphaFoldDB" id="A0A5P4S7H4"/>
<dbReference type="GO" id="GO:0016747">
    <property type="term" value="F:acyltransferase activity, transferring groups other than amino-acyl groups"/>
    <property type="evidence" value="ECO:0007669"/>
    <property type="project" value="InterPro"/>
</dbReference>
<feature type="transmembrane region" description="Helical" evidence="1">
    <location>
        <begin position="73"/>
        <end position="93"/>
    </location>
</feature>
<feature type="transmembrane region" description="Helical" evidence="1">
    <location>
        <begin position="221"/>
        <end position="238"/>
    </location>
</feature>
<keyword evidence="1" id="KW-0472">Membrane</keyword>
<proteinExistence type="predicted"/>
<feature type="transmembrane region" description="Helical" evidence="1">
    <location>
        <begin position="188"/>
        <end position="209"/>
    </location>
</feature>
<organism evidence="4">
    <name type="scientific">Vibrio parahaemolyticus</name>
    <dbReference type="NCBI Taxonomy" id="670"/>
    <lineage>
        <taxon>Bacteria</taxon>
        <taxon>Pseudomonadati</taxon>
        <taxon>Pseudomonadota</taxon>
        <taxon>Gammaproteobacteria</taxon>
        <taxon>Vibrionales</taxon>
        <taxon>Vibrionaceae</taxon>
        <taxon>Vibrio</taxon>
    </lineage>
</organism>
<dbReference type="SUPFAM" id="SSF52266">
    <property type="entry name" value="SGNH hydrolase"/>
    <property type="match status" value="1"/>
</dbReference>
<name>A0A5P4S7H4_VIBPH</name>
<feature type="transmembrane region" description="Helical" evidence="1">
    <location>
        <begin position="30"/>
        <end position="52"/>
    </location>
</feature>
<evidence type="ECO:0000259" key="2">
    <source>
        <dbReference type="Pfam" id="PF01757"/>
    </source>
</evidence>
<dbReference type="InterPro" id="IPR043968">
    <property type="entry name" value="SGNH"/>
</dbReference>
<feature type="transmembrane region" description="Helical" evidence="1">
    <location>
        <begin position="105"/>
        <end position="124"/>
    </location>
</feature>
<evidence type="ECO:0000259" key="3">
    <source>
        <dbReference type="Pfam" id="PF19040"/>
    </source>
</evidence>
<dbReference type="PANTHER" id="PTHR23028:SF53">
    <property type="entry name" value="ACYL_TRANSF_3 DOMAIN-CONTAINING PROTEIN"/>
    <property type="match status" value="1"/>
</dbReference>
<dbReference type="PANTHER" id="PTHR23028">
    <property type="entry name" value="ACETYLTRANSFERASE"/>
    <property type="match status" value="1"/>
</dbReference>